<dbReference type="InterPro" id="IPR007527">
    <property type="entry name" value="Znf_SWIM"/>
</dbReference>
<comment type="caution">
    <text evidence="3">The sequence shown here is derived from an EMBL/GenBank/DDBJ whole genome shotgun (WGS) entry which is preliminary data.</text>
</comment>
<proteinExistence type="predicted"/>
<evidence type="ECO:0000256" key="1">
    <source>
        <dbReference type="PROSITE-ProRule" id="PRU00325"/>
    </source>
</evidence>
<gene>
    <name evidence="3" type="ORF">RN001_005814</name>
</gene>
<organism evidence="3 4">
    <name type="scientific">Aquatica leii</name>
    <dbReference type="NCBI Taxonomy" id="1421715"/>
    <lineage>
        <taxon>Eukaryota</taxon>
        <taxon>Metazoa</taxon>
        <taxon>Ecdysozoa</taxon>
        <taxon>Arthropoda</taxon>
        <taxon>Hexapoda</taxon>
        <taxon>Insecta</taxon>
        <taxon>Pterygota</taxon>
        <taxon>Neoptera</taxon>
        <taxon>Endopterygota</taxon>
        <taxon>Coleoptera</taxon>
        <taxon>Polyphaga</taxon>
        <taxon>Elateriformia</taxon>
        <taxon>Elateroidea</taxon>
        <taxon>Lampyridae</taxon>
        <taxon>Luciolinae</taxon>
        <taxon>Aquatica</taxon>
    </lineage>
</organism>
<protein>
    <recommendedName>
        <fullName evidence="2">SWIM-type domain-containing protein</fullName>
    </recommendedName>
</protein>
<keyword evidence="1" id="KW-0862">Zinc</keyword>
<reference evidence="4" key="1">
    <citation type="submission" date="2023-01" db="EMBL/GenBank/DDBJ databases">
        <title>Key to firefly adult light organ development and bioluminescence: homeobox transcription factors regulate luciferase expression and transportation to peroxisome.</title>
        <authorList>
            <person name="Fu X."/>
        </authorList>
    </citation>
    <scope>NUCLEOTIDE SEQUENCE [LARGE SCALE GENOMIC DNA]</scope>
</reference>
<accession>A0AAN7SS49</accession>
<evidence type="ECO:0000259" key="2">
    <source>
        <dbReference type="PROSITE" id="PS50966"/>
    </source>
</evidence>
<dbReference type="GO" id="GO:0008270">
    <property type="term" value="F:zinc ion binding"/>
    <property type="evidence" value="ECO:0007669"/>
    <property type="project" value="UniProtKB-KW"/>
</dbReference>
<dbReference type="Proteomes" id="UP001353858">
    <property type="component" value="Unassembled WGS sequence"/>
</dbReference>
<evidence type="ECO:0000313" key="3">
    <source>
        <dbReference type="EMBL" id="KAK4882495.1"/>
    </source>
</evidence>
<keyword evidence="1" id="KW-0863">Zinc-finger</keyword>
<keyword evidence="4" id="KW-1185">Reference proteome</keyword>
<keyword evidence="1" id="KW-0479">Metal-binding</keyword>
<sequence>MAIKRVQYTISSHIGRPPHTIKIKLHSDAPKEWTCICSCKAGAGGKCKHIIACLIFAYRNDLEPLSCTDIEQKWGQTKTHSVTDKTQPIQEFCHVKKRELPNDVDEGFLQSTIAKLLCGKKSKNSDVS</sequence>
<dbReference type="PROSITE" id="PS50966">
    <property type="entry name" value="ZF_SWIM"/>
    <property type="match status" value="1"/>
</dbReference>
<evidence type="ECO:0000313" key="4">
    <source>
        <dbReference type="Proteomes" id="UP001353858"/>
    </source>
</evidence>
<feature type="domain" description="SWIM-type" evidence="2">
    <location>
        <begin position="19"/>
        <end position="58"/>
    </location>
</feature>
<dbReference type="EMBL" id="JARPUR010000002">
    <property type="protein sequence ID" value="KAK4882495.1"/>
    <property type="molecule type" value="Genomic_DNA"/>
</dbReference>
<name>A0AAN7SS49_9COLE</name>
<dbReference type="AlphaFoldDB" id="A0AAN7SS49"/>